<keyword evidence="3" id="KW-0804">Transcription</keyword>
<dbReference type="InterPro" id="IPR012318">
    <property type="entry name" value="HTH_CRP"/>
</dbReference>
<dbReference type="Pfam" id="PF09339">
    <property type="entry name" value="HTH_IclR"/>
    <property type="match status" value="2"/>
</dbReference>
<dbReference type="PROSITE" id="PS51078">
    <property type="entry name" value="ICLR_ED"/>
    <property type="match status" value="1"/>
</dbReference>
<gene>
    <name evidence="6" type="ORF">OKJ99_42330</name>
</gene>
<dbReference type="InterPro" id="IPR036388">
    <property type="entry name" value="WH-like_DNA-bd_sf"/>
</dbReference>
<evidence type="ECO:0000256" key="3">
    <source>
        <dbReference type="ARBA" id="ARBA00023163"/>
    </source>
</evidence>
<dbReference type="Proteomes" id="UP001354931">
    <property type="component" value="Unassembled WGS sequence"/>
</dbReference>
<accession>A0ABU6FJX2</accession>
<dbReference type="InterPro" id="IPR050707">
    <property type="entry name" value="HTH_MetabolicPath_Reg"/>
</dbReference>
<dbReference type="RefSeq" id="WP_326023977.1">
    <property type="nucleotide sequence ID" value="NZ_JAOZYC010000207.1"/>
</dbReference>
<dbReference type="PANTHER" id="PTHR30136:SF34">
    <property type="entry name" value="TRANSCRIPTIONAL REGULATOR"/>
    <property type="match status" value="1"/>
</dbReference>
<evidence type="ECO:0000256" key="2">
    <source>
        <dbReference type="ARBA" id="ARBA00023125"/>
    </source>
</evidence>
<dbReference type="SMART" id="SM00419">
    <property type="entry name" value="HTH_CRP"/>
    <property type="match status" value="2"/>
</dbReference>
<dbReference type="InterPro" id="IPR014757">
    <property type="entry name" value="Tscrpt_reg_IclR_C"/>
</dbReference>
<proteinExistence type="predicted"/>
<evidence type="ECO:0000259" key="4">
    <source>
        <dbReference type="PROSITE" id="PS51077"/>
    </source>
</evidence>
<dbReference type="SMART" id="SM00346">
    <property type="entry name" value="HTH_ICLR"/>
    <property type="match status" value="2"/>
</dbReference>
<dbReference type="SUPFAM" id="SSF46785">
    <property type="entry name" value="Winged helix' DNA-binding domain"/>
    <property type="match status" value="2"/>
</dbReference>
<dbReference type="InterPro" id="IPR036390">
    <property type="entry name" value="WH_DNA-bd_sf"/>
</dbReference>
<organism evidence="6 7">
    <name type="scientific">Streptomyces endophyticus</name>
    <dbReference type="NCBI Taxonomy" id="714166"/>
    <lineage>
        <taxon>Bacteria</taxon>
        <taxon>Bacillati</taxon>
        <taxon>Actinomycetota</taxon>
        <taxon>Actinomycetes</taxon>
        <taxon>Kitasatosporales</taxon>
        <taxon>Streptomycetaceae</taxon>
        <taxon>Streptomyces</taxon>
    </lineage>
</organism>
<feature type="domain" description="HTH iclR-type" evidence="4">
    <location>
        <begin position="259"/>
        <end position="319"/>
    </location>
</feature>
<evidence type="ECO:0000313" key="7">
    <source>
        <dbReference type="Proteomes" id="UP001354931"/>
    </source>
</evidence>
<reference evidence="6 7" key="1">
    <citation type="submission" date="2022-10" db="EMBL/GenBank/DDBJ databases">
        <authorList>
            <person name="Xie J."/>
            <person name="Shen N."/>
        </authorList>
    </citation>
    <scope>NUCLEOTIDE SEQUENCE [LARGE SCALE GENOMIC DNA]</scope>
    <source>
        <strain evidence="6 7">YIM65594</strain>
    </source>
</reference>
<dbReference type="InterPro" id="IPR029016">
    <property type="entry name" value="GAF-like_dom_sf"/>
</dbReference>
<keyword evidence="7" id="KW-1185">Reference proteome</keyword>
<comment type="caution">
    <text evidence="6">The sequence shown here is derived from an EMBL/GenBank/DDBJ whole genome shotgun (WGS) entry which is preliminary data.</text>
</comment>
<name>A0ABU6FJX2_9ACTN</name>
<sequence length="471" mass="49245">MLEVPTVPTPPLTPQPPAEAVAPLMRGLDVLRRLTDAEHAGGADGTLALAELARATGLARSTVDRICATLSHLGFVRLDGRDASLAPPLMTVANACLDALRVPGLLGPLADELADELDESVSLAVPDGDDIRFVHQVLRRRALSISFRVGDSLRGDGCAPGLVFRDGLSVAVDDQLVEPGLVAVAVPVRGPDGSVVCAVSVVSHTSRHTAEELPGAVRESLDKSVRAMETVLANQAPAAIEQRGPGQSPATEGEAPATIQSLARGLTVLTAFDAAHPELTLTQVAARTGLARATARRALITYEHLGYVTREDHTYRLTPRVLALGCAPLSRTTLPRIAAPHLTALSKRLGESVGLSVPDGDRVRCTARVTPRRVMSVDIGVGSRLPAKDTAAGLLLRDGGELAVADGPEAGLRSVAVPVRDRSGLPVSALDVTAHQGRGDDDAWAEALRDTAELIAADLHVTSRFVTVPVH</sequence>
<evidence type="ECO:0000256" key="1">
    <source>
        <dbReference type="ARBA" id="ARBA00023015"/>
    </source>
</evidence>
<dbReference type="EMBL" id="JAOZYC010000207">
    <property type="protein sequence ID" value="MEB8344134.1"/>
    <property type="molecule type" value="Genomic_DNA"/>
</dbReference>
<dbReference type="Pfam" id="PF01614">
    <property type="entry name" value="IclR_C"/>
    <property type="match status" value="2"/>
</dbReference>
<dbReference type="SUPFAM" id="SSF55781">
    <property type="entry name" value="GAF domain-like"/>
    <property type="match status" value="2"/>
</dbReference>
<feature type="domain" description="HTH iclR-type" evidence="4">
    <location>
        <begin position="21"/>
        <end position="87"/>
    </location>
</feature>
<dbReference type="Gene3D" id="3.30.450.40">
    <property type="match status" value="4"/>
</dbReference>
<dbReference type="PANTHER" id="PTHR30136">
    <property type="entry name" value="HELIX-TURN-HELIX TRANSCRIPTIONAL REGULATOR, ICLR FAMILY"/>
    <property type="match status" value="1"/>
</dbReference>
<evidence type="ECO:0000313" key="6">
    <source>
        <dbReference type="EMBL" id="MEB8344134.1"/>
    </source>
</evidence>
<feature type="domain" description="IclR-ED" evidence="5">
    <location>
        <begin position="320"/>
        <end position="471"/>
    </location>
</feature>
<keyword evidence="2" id="KW-0238">DNA-binding</keyword>
<evidence type="ECO:0000259" key="5">
    <source>
        <dbReference type="PROSITE" id="PS51078"/>
    </source>
</evidence>
<dbReference type="InterPro" id="IPR005471">
    <property type="entry name" value="Tscrpt_reg_IclR_N"/>
</dbReference>
<dbReference type="Gene3D" id="1.10.10.10">
    <property type="entry name" value="Winged helix-like DNA-binding domain superfamily/Winged helix DNA-binding domain"/>
    <property type="match status" value="2"/>
</dbReference>
<dbReference type="PROSITE" id="PS51077">
    <property type="entry name" value="HTH_ICLR"/>
    <property type="match status" value="2"/>
</dbReference>
<keyword evidence="1" id="KW-0805">Transcription regulation</keyword>
<protein>
    <submittedName>
        <fullName evidence="6">Helix-turn-helix domain-containing protein</fullName>
    </submittedName>
</protein>